<dbReference type="PANTHER" id="PTHR31479:SF2">
    <property type="entry name" value="ALPHA_BETA-HYDROLASES SUPERFAMILY PROTEIN"/>
    <property type="match status" value="1"/>
</dbReference>
<dbReference type="InterPro" id="IPR029058">
    <property type="entry name" value="AB_hydrolase_fold"/>
</dbReference>
<dbReference type="Proteomes" id="UP001227230">
    <property type="component" value="Chromosome 16"/>
</dbReference>
<evidence type="ECO:0000259" key="2">
    <source>
        <dbReference type="Pfam" id="PF01764"/>
    </source>
</evidence>
<protein>
    <recommendedName>
        <fullName evidence="2">Fungal lipase-type domain-containing protein</fullName>
    </recommendedName>
</protein>
<organism evidence="3 4">
    <name type="scientific">Vitis vinifera</name>
    <name type="common">Grape</name>
    <dbReference type="NCBI Taxonomy" id="29760"/>
    <lineage>
        <taxon>Eukaryota</taxon>
        <taxon>Viridiplantae</taxon>
        <taxon>Streptophyta</taxon>
        <taxon>Embryophyta</taxon>
        <taxon>Tracheophyta</taxon>
        <taxon>Spermatophyta</taxon>
        <taxon>Magnoliopsida</taxon>
        <taxon>eudicotyledons</taxon>
        <taxon>Gunneridae</taxon>
        <taxon>Pentapetalae</taxon>
        <taxon>rosids</taxon>
        <taxon>Vitales</taxon>
        <taxon>Vitaceae</taxon>
        <taxon>Viteae</taxon>
        <taxon>Vitis</taxon>
    </lineage>
</organism>
<gene>
    <name evidence="3" type="ORF">VitviT2T_025446</name>
</gene>
<evidence type="ECO:0000313" key="3">
    <source>
        <dbReference type="EMBL" id="WKA07652.1"/>
    </source>
</evidence>
<sequence length="127" mass="14098">MKSIYPNHLPERAPKYIIAFRGTIPKPRSTVRQDLKLNIKVLTDELHMDKSRFKHVLEAVKKVVQEAGSANIWLAGHSLGSAIAMLVGKSMAQKEHVKAAQNLEKLKKRAFESGEKGLDEGLVAKGE</sequence>
<accession>A0ABY9DKV5</accession>
<name>A0ABY9DKV5_VITVI</name>
<proteinExistence type="predicted"/>
<keyword evidence="4" id="KW-1185">Reference proteome</keyword>
<evidence type="ECO:0000256" key="1">
    <source>
        <dbReference type="ARBA" id="ARBA00022801"/>
    </source>
</evidence>
<evidence type="ECO:0000313" key="4">
    <source>
        <dbReference type="Proteomes" id="UP001227230"/>
    </source>
</evidence>
<dbReference type="SUPFAM" id="SSF53474">
    <property type="entry name" value="alpha/beta-Hydrolases"/>
    <property type="match status" value="1"/>
</dbReference>
<dbReference type="Pfam" id="PF01764">
    <property type="entry name" value="Lipase_3"/>
    <property type="match status" value="1"/>
</dbReference>
<dbReference type="InterPro" id="IPR002921">
    <property type="entry name" value="Fungal_lipase-type"/>
</dbReference>
<dbReference type="EMBL" id="CP126663">
    <property type="protein sequence ID" value="WKA07652.1"/>
    <property type="molecule type" value="Genomic_DNA"/>
</dbReference>
<dbReference type="Gene3D" id="3.40.50.1820">
    <property type="entry name" value="alpha/beta hydrolase"/>
    <property type="match status" value="1"/>
</dbReference>
<feature type="domain" description="Fungal lipase-type" evidence="2">
    <location>
        <begin position="44"/>
        <end position="98"/>
    </location>
</feature>
<reference evidence="3 4" key="1">
    <citation type="journal article" date="2023" name="Hortic Res">
        <title>The complete reference genome for grapevine (Vitis vinifera L.) genetics and breeding.</title>
        <authorList>
            <person name="Shi X."/>
            <person name="Cao S."/>
            <person name="Wang X."/>
            <person name="Huang S."/>
            <person name="Wang Y."/>
            <person name="Liu Z."/>
            <person name="Liu W."/>
            <person name="Leng X."/>
            <person name="Peng Y."/>
            <person name="Wang N."/>
            <person name="Wang Y."/>
            <person name="Ma Z."/>
            <person name="Xu X."/>
            <person name="Zhang F."/>
            <person name="Xue H."/>
            <person name="Zhong H."/>
            <person name="Wang Y."/>
            <person name="Zhang K."/>
            <person name="Velt A."/>
            <person name="Avia K."/>
            <person name="Holtgrawe D."/>
            <person name="Grimplet J."/>
            <person name="Matus J.T."/>
            <person name="Ware D."/>
            <person name="Wu X."/>
            <person name="Wang H."/>
            <person name="Liu C."/>
            <person name="Fang Y."/>
            <person name="Rustenholz C."/>
            <person name="Cheng Z."/>
            <person name="Xiao H."/>
            <person name="Zhou Y."/>
        </authorList>
    </citation>
    <scope>NUCLEOTIDE SEQUENCE [LARGE SCALE GENOMIC DNA]</scope>
    <source>
        <strain evidence="4">cv. Pinot noir / PN40024</strain>
        <tissue evidence="3">Leaf</tissue>
    </source>
</reference>
<keyword evidence="1" id="KW-0378">Hydrolase</keyword>
<dbReference type="PANTHER" id="PTHR31479">
    <property type="entry name" value="ALPHA/BETA-HYDROLASES SUPERFAMILY PROTEIN"/>
    <property type="match status" value="1"/>
</dbReference>